<accession>A0A8J3NKG8</accession>
<keyword evidence="2" id="KW-1185">Reference proteome</keyword>
<dbReference type="InterPro" id="IPR023393">
    <property type="entry name" value="START-like_dom_sf"/>
</dbReference>
<evidence type="ECO:0008006" key="3">
    <source>
        <dbReference type="Google" id="ProtNLM"/>
    </source>
</evidence>
<dbReference type="SUPFAM" id="SSF55961">
    <property type="entry name" value="Bet v1-like"/>
    <property type="match status" value="1"/>
</dbReference>
<reference evidence="1 2" key="1">
    <citation type="submission" date="2021-01" db="EMBL/GenBank/DDBJ databases">
        <title>Whole genome shotgun sequence of Catellatospora bangladeshensis NBRC 107357.</title>
        <authorList>
            <person name="Komaki H."/>
            <person name="Tamura T."/>
        </authorList>
    </citation>
    <scope>NUCLEOTIDE SEQUENCE [LARGE SCALE GENOMIC DNA]</scope>
    <source>
        <strain evidence="1 2">NBRC 107357</strain>
    </source>
</reference>
<sequence>MRWEDTLVIDAPVDVLWSLTADVQRWPDLTPTMTRVTRLDDGPLRVGSRARIKQPGQAEAVWTVTELTEGRGFSWQTRLLGLTMIGSHRLAQVGDGCRNTLGIEVHGRGAGMFWLVFGALMRRAVRTENRGFRDAALRVCGKAQEGADHRHA</sequence>
<dbReference type="Proteomes" id="UP000601223">
    <property type="component" value="Unassembled WGS sequence"/>
</dbReference>
<protein>
    <recommendedName>
        <fullName evidence="3">Polyketide cyclase</fullName>
    </recommendedName>
</protein>
<gene>
    <name evidence="1" type="ORF">Cba03nite_28640</name>
</gene>
<dbReference type="InterPro" id="IPR019587">
    <property type="entry name" value="Polyketide_cyclase/dehydratase"/>
</dbReference>
<evidence type="ECO:0000313" key="1">
    <source>
        <dbReference type="EMBL" id="GIF81515.1"/>
    </source>
</evidence>
<evidence type="ECO:0000313" key="2">
    <source>
        <dbReference type="Proteomes" id="UP000601223"/>
    </source>
</evidence>
<comment type="caution">
    <text evidence="1">The sequence shown here is derived from an EMBL/GenBank/DDBJ whole genome shotgun (WGS) entry which is preliminary data.</text>
</comment>
<dbReference type="AlphaFoldDB" id="A0A8J3NKG8"/>
<proteinExistence type="predicted"/>
<dbReference type="RefSeq" id="WP_203745974.1">
    <property type="nucleotide sequence ID" value="NZ_BONF01000014.1"/>
</dbReference>
<organism evidence="1 2">
    <name type="scientific">Catellatospora bangladeshensis</name>
    <dbReference type="NCBI Taxonomy" id="310355"/>
    <lineage>
        <taxon>Bacteria</taxon>
        <taxon>Bacillati</taxon>
        <taxon>Actinomycetota</taxon>
        <taxon>Actinomycetes</taxon>
        <taxon>Micromonosporales</taxon>
        <taxon>Micromonosporaceae</taxon>
        <taxon>Catellatospora</taxon>
    </lineage>
</organism>
<dbReference type="Gene3D" id="3.30.530.20">
    <property type="match status" value="1"/>
</dbReference>
<dbReference type="EMBL" id="BONF01000014">
    <property type="protein sequence ID" value="GIF81515.1"/>
    <property type="molecule type" value="Genomic_DNA"/>
</dbReference>
<dbReference type="Pfam" id="PF10604">
    <property type="entry name" value="Polyketide_cyc2"/>
    <property type="match status" value="1"/>
</dbReference>
<name>A0A8J3NKG8_9ACTN</name>